<evidence type="ECO:0000259" key="9">
    <source>
        <dbReference type="Pfam" id="PF04880"/>
    </source>
</evidence>
<dbReference type="OrthoDB" id="5877028at2759"/>
<proteinExistence type="inferred from homology"/>
<gene>
    <name evidence="10" type="ORF">BN980_GECA18s00747g</name>
</gene>
<evidence type="ECO:0000256" key="6">
    <source>
        <dbReference type="ARBA" id="ARBA00023212"/>
    </source>
</evidence>
<dbReference type="PANTHER" id="PTHR10921">
    <property type="entry name" value="NUCLEAR DISTRIBUTION PROTEIN NUDE HOMOLOG 1"/>
    <property type="match status" value="1"/>
</dbReference>
<keyword evidence="6" id="KW-0206">Cytoskeleton</keyword>
<dbReference type="GO" id="GO:0007020">
    <property type="term" value="P:microtubule nucleation"/>
    <property type="evidence" value="ECO:0007669"/>
    <property type="project" value="TreeGrafter"/>
</dbReference>
<feature type="coiled-coil region" evidence="7">
    <location>
        <begin position="9"/>
        <end position="82"/>
    </location>
</feature>
<evidence type="ECO:0000256" key="8">
    <source>
        <dbReference type="SAM" id="MobiDB-lite"/>
    </source>
</evidence>
<dbReference type="GO" id="GO:0051642">
    <property type="term" value="P:centrosome localization"/>
    <property type="evidence" value="ECO:0007669"/>
    <property type="project" value="TreeGrafter"/>
</dbReference>
<comment type="similarity">
    <text evidence="2">Belongs to the nudE family.</text>
</comment>
<dbReference type="Pfam" id="PF04880">
    <property type="entry name" value="NUDE_C"/>
    <property type="match status" value="1"/>
</dbReference>
<feature type="compositionally biased region" description="Low complexity" evidence="8">
    <location>
        <begin position="348"/>
        <end position="359"/>
    </location>
</feature>
<feature type="region of interest" description="Disordered" evidence="8">
    <location>
        <begin position="264"/>
        <end position="371"/>
    </location>
</feature>
<protein>
    <recommendedName>
        <fullName evidence="9">NUDE domain-containing protein</fullName>
    </recommendedName>
</protein>
<keyword evidence="5 7" id="KW-0175">Coiled coil</keyword>
<evidence type="ECO:0000256" key="4">
    <source>
        <dbReference type="ARBA" id="ARBA00022701"/>
    </source>
</evidence>
<reference evidence="10" key="1">
    <citation type="submission" date="2014-03" db="EMBL/GenBank/DDBJ databases">
        <authorList>
            <person name="Casaregola S."/>
        </authorList>
    </citation>
    <scope>NUCLEOTIDE SEQUENCE [LARGE SCALE GENOMIC DNA]</scope>
    <source>
        <strain evidence="10">CLIB 918</strain>
    </source>
</reference>
<dbReference type="STRING" id="1173061.A0A0J9XI31"/>
<dbReference type="GO" id="GO:0047496">
    <property type="term" value="P:vesicle transport along microtubule"/>
    <property type="evidence" value="ECO:0007669"/>
    <property type="project" value="TreeGrafter"/>
</dbReference>
<feature type="compositionally biased region" description="Low complexity" evidence="8">
    <location>
        <begin position="390"/>
        <end position="405"/>
    </location>
</feature>
<evidence type="ECO:0000313" key="10">
    <source>
        <dbReference type="EMBL" id="CDO57001.1"/>
    </source>
</evidence>
<feature type="region of interest" description="Disordered" evidence="8">
    <location>
        <begin position="174"/>
        <end position="239"/>
    </location>
</feature>
<feature type="region of interest" description="Disordered" evidence="8">
    <location>
        <begin position="383"/>
        <end position="408"/>
    </location>
</feature>
<evidence type="ECO:0000256" key="2">
    <source>
        <dbReference type="ARBA" id="ARBA00007429"/>
    </source>
</evidence>
<dbReference type="GO" id="GO:0005871">
    <property type="term" value="C:kinesin complex"/>
    <property type="evidence" value="ECO:0007669"/>
    <property type="project" value="TreeGrafter"/>
</dbReference>
<dbReference type="GO" id="GO:0005874">
    <property type="term" value="C:microtubule"/>
    <property type="evidence" value="ECO:0007669"/>
    <property type="project" value="UniProtKB-KW"/>
</dbReference>
<comment type="caution">
    <text evidence="10">The sequence shown here is derived from an EMBL/GenBank/DDBJ whole genome shotgun (WGS) entry which is preliminary data.</text>
</comment>
<feature type="region of interest" description="Disordered" evidence="8">
    <location>
        <begin position="423"/>
        <end position="487"/>
    </location>
</feature>
<keyword evidence="11" id="KW-1185">Reference proteome</keyword>
<dbReference type="EMBL" id="CCBN010000018">
    <property type="protein sequence ID" value="CDO57001.1"/>
    <property type="molecule type" value="Genomic_DNA"/>
</dbReference>
<dbReference type="InterPro" id="IPR006964">
    <property type="entry name" value="NUDE_dom"/>
</dbReference>
<dbReference type="GO" id="GO:0008017">
    <property type="term" value="F:microtubule binding"/>
    <property type="evidence" value="ECO:0007669"/>
    <property type="project" value="InterPro"/>
</dbReference>
<evidence type="ECO:0000256" key="5">
    <source>
        <dbReference type="ARBA" id="ARBA00023054"/>
    </source>
</evidence>
<evidence type="ECO:0000256" key="7">
    <source>
        <dbReference type="SAM" id="Coils"/>
    </source>
</evidence>
<dbReference type="Proteomes" id="UP000242525">
    <property type="component" value="Unassembled WGS sequence"/>
</dbReference>
<dbReference type="GO" id="GO:0000132">
    <property type="term" value="P:establishment of mitotic spindle orientation"/>
    <property type="evidence" value="ECO:0007669"/>
    <property type="project" value="TreeGrafter"/>
</dbReference>
<dbReference type="GO" id="GO:0000776">
    <property type="term" value="C:kinetochore"/>
    <property type="evidence" value="ECO:0007669"/>
    <property type="project" value="TreeGrafter"/>
</dbReference>
<sequence>MSRSDFEAYKQAKDQIAHLEAEMAEFQASSRELERELEMELEESEERHKSLQNTINVLNHELDEYKTKHRLLQKEFAALQASLQREIVTLQTAHKEAYGRLREIEMANDDMERMERITQSTLEDIEQKYHDSLEQIAMLEAELSSRDDIQIELQRTKDELRDANEELSVAQHRIEVLTSSSSTSNINNKENRHYPHESSWRPSRLNGLPSSHDKRSTSNSGHTLQQHRHLVDGDTKMNSSRSLRKIHGMLDQMKNLESRVATFKSSLPKPVSSSIKLSTPTATSNNQSSPPRPRPSSRLSNKGDTLQDGGSHIPISRFRNSPSMSNLKASINMDTHSDNRPMSPPPRTRSSVSNYSSHYSHSHHHTDMKKLPDVDEKSANLKRHESNKFGGSYQGSTSGGTRSTSLHGKTHTVDLSSFNSLSISNSPIKMRQPTPFSSENIKNYKHRARGEPISDERSQRKPYPTDKRPGSAFGSMHSRDAIRNSRS</sequence>
<feature type="compositionally biased region" description="Polar residues" evidence="8">
    <location>
        <begin position="318"/>
        <end position="334"/>
    </location>
</feature>
<feature type="compositionally biased region" description="Basic and acidic residues" evidence="8">
    <location>
        <begin position="189"/>
        <end position="199"/>
    </location>
</feature>
<keyword evidence="3" id="KW-0963">Cytoplasm</keyword>
<feature type="compositionally biased region" description="Polar residues" evidence="8">
    <location>
        <begin position="271"/>
        <end position="287"/>
    </location>
</feature>
<evidence type="ECO:0000256" key="1">
    <source>
        <dbReference type="ARBA" id="ARBA00004245"/>
    </source>
</evidence>
<feature type="compositionally biased region" description="Basic and acidic residues" evidence="8">
    <location>
        <begin position="477"/>
        <end position="487"/>
    </location>
</feature>
<dbReference type="InterPro" id="IPR033494">
    <property type="entry name" value="NUDE"/>
</dbReference>
<accession>A0A0J9XI31</accession>
<comment type="subcellular location">
    <subcellularLocation>
        <location evidence="1">Cytoplasm</location>
        <location evidence="1">Cytoskeleton</location>
    </subcellularLocation>
</comment>
<dbReference type="Gene3D" id="6.10.250.1080">
    <property type="match status" value="1"/>
</dbReference>
<evidence type="ECO:0000313" key="11">
    <source>
        <dbReference type="Proteomes" id="UP000242525"/>
    </source>
</evidence>
<organism evidence="10 11">
    <name type="scientific">Geotrichum candidum</name>
    <name type="common">Oospora lactis</name>
    <name type="synonym">Dipodascus geotrichum</name>
    <dbReference type="NCBI Taxonomy" id="1173061"/>
    <lineage>
        <taxon>Eukaryota</taxon>
        <taxon>Fungi</taxon>
        <taxon>Dikarya</taxon>
        <taxon>Ascomycota</taxon>
        <taxon>Saccharomycotina</taxon>
        <taxon>Dipodascomycetes</taxon>
        <taxon>Dipodascales</taxon>
        <taxon>Dipodascaceae</taxon>
        <taxon>Geotrichum</taxon>
    </lineage>
</organism>
<name>A0A0J9XI31_GEOCN</name>
<feature type="compositionally biased region" description="Basic and acidic residues" evidence="8">
    <location>
        <begin position="449"/>
        <end position="469"/>
    </location>
</feature>
<dbReference type="AlphaFoldDB" id="A0A0J9XI31"/>
<dbReference type="PANTHER" id="PTHR10921:SF1">
    <property type="entry name" value="NUCLEAR DISTRIBUTION PROTEIN NUDE HOMOLOG"/>
    <property type="match status" value="1"/>
</dbReference>
<evidence type="ECO:0000256" key="3">
    <source>
        <dbReference type="ARBA" id="ARBA00022490"/>
    </source>
</evidence>
<dbReference type="GO" id="GO:0007059">
    <property type="term" value="P:chromosome segregation"/>
    <property type="evidence" value="ECO:0007669"/>
    <property type="project" value="TreeGrafter"/>
</dbReference>
<keyword evidence="4" id="KW-0493">Microtubule</keyword>
<feature type="domain" description="NUDE" evidence="9">
    <location>
        <begin position="122"/>
        <end position="288"/>
    </location>
</feature>